<dbReference type="Proteomes" id="UP000078397">
    <property type="component" value="Unassembled WGS sequence"/>
</dbReference>
<dbReference type="AlphaFoldDB" id="A0A179FVT3"/>
<dbReference type="EMBL" id="LSBJ02000002">
    <property type="protein sequence ID" value="OAQ69724.1"/>
    <property type="molecule type" value="Genomic_DNA"/>
</dbReference>
<proteinExistence type="predicted"/>
<organism evidence="1 2">
    <name type="scientific">Pochonia chlamydosporia 170</name>
    <dbReference type="NCBI Taxonomy" id="1380566"/>
    <lineage>
        <taxon>Eukaryota</taxon>
        <taxon>Fungi</taxon>
        <taxon>Dikarya</taxon>
        <taxon>Ascomycota</taxon>
        <taxon>Pezizomycotina</taxon>
        <taxon>Sordariomycetes</taxon>
        <taxon>Hypocreomycetidae</taxon>
        <taxon>Hypocreales</taxon>
        <taxon>Clavicipitaceae</taxon>
        <taxon>Pochonia</taxon>
    </lineage>
</organism>
<dbReference type="RefSeq" id="XP_018146261.1">
    <property type="nucleotide sequence ID" value="XM_018293229.1"/>
</dbReference>
<comment type="caution">
    <text evidence="1">The sequence shown here is derived from an EMBL/GenBank/DDBJ whole genome shotgun (WGS) entry which is preliminary data.</text>
</comment>
<reference evidence="1 2" key="1">
    <citation type="journal article" date="2016" name="PLoS Pathog.">
        <title>Biosynthesis of antibiotic leucinostatins in bio-control fungus Purpureocillium lilacinum and their inhibition on phytophthora revealed by genome mining.</title>
        <authorList>
            <person name="Wang G."/>
            <person name="Liu Z."/>
            <person name="Lin R."/>
            <person name="Li E."/>
            <person name="Mao Z."/>
            <person name="Ling J."/>
            <person name="Yang Y."/>
            <person name="Yin W.B."/>
            <person name="Xie B."/>
        </authorList>
    </citation>
    <scope>NUCLEOTIDE SEQUENCE [LARGE SCALE GENOMIC DNA]</scope>
    <source>
        <strain evidence="1">170</strain>
    </source>
</reference>
<dbReference type="KEGG" id="pchm:VFPPC_15476"/>
<name>A0A179FVT3_METCM</name>
<evidence type="ECO:0000313" key="2">
    <source>
        <dbReference type="Proteomes" id="UP000078397"/>
    </source>
</evidence>
<accession>A0A179FVT3</accession>
<evidence type="ECO:0000313" key="1">
    <source>
        <dbReference type="EMBL" id="OAQ69724.1"/>
    </source>
</evidence>
<sequence>MTTTRPRDQCVRRDADAHNQRPLIRERHSRWATIIMDNHGINVLPAPVAQGHIIIHLQSRRSSNQLPSRVSFFVVCATSTGQN</sequence>
<dbReference type="GeneID" id="28857223"/>
<keyword evidence="2" id="KW-1185">Reference proteome</keyword>
<gene>
    <name evidence="1" type="ORF">VFPPC_15476</name>
</gene>
<protein>
    <submittedName>
        <fullName evidence="1">Uncharacterized protein</fullName>
    </submittedName>
</protein>